<dbReference type="Proteomes" id="UP000507222">
    <property type="component" value="Unassembled WGS sequence"/>
</dbReference>
<evidence type="ECO:0000313" key="2">
    <source>
        <dbReference type="Proteomes" id="UP000507222"/>
    </source>
</evidence>
<organism evidence="1 2">
    <name type="scientific">Prunus armeniaca</name>
    <name type="common">Apricot</name>
    <name type="synonym">Armeniaca vulgaris</name>
    <dbReference type="NCBI Taxonomy" id="36596"/>
    <lineage>
        <taxon>Eukaryota</taxon>
        <taxon>Viridiplantae</taxon>
        <taxon>Streptophyta</taxon>
        <taxon>Embryophyta</taxon>
        <taxon>Tracheophyta</taxon>
        <taxon>Spermatophyta</taxon>
        <taxon>Magnoliopsida</taxon>
        <taxon>eudicotyledons</taxon>
        <taxon>Gunneridae</taxon>
        <taxon>Pentapetalae</taxon>
        <taxon>rosids</taxon>
        <taxon>fabids</taxon>
        <taxon>Rosales</taxon>
        <taxon>Rosaceae</taxon>
        <taxon>Amygdaloideae</taxon>
        <taxon>Amygdaleae</taxon>
        <taxon>Prunus</taxon>
    </lineage>
</organism>
<name>A0A6J5TST2_PRUAR</name>
<evidence type="ECO:0000313" key="1">
    <source>
        <dbReference type="EMBL" id="CAB4266943.1"/>
    </source>
</evidence>
<dbReference type="AlphaFoldDB" id="A0A6J5TST2"/>
<dbReference type="PANTHER" id="PTHR38355">
    <property type="entry name" value="OS06G0149500 PROTEIN"/>
    <property type="match status" value="1"/>
</dbReference>
<dbReference type="EMBL" id="CAEKDK010000001">
    <property type="protein sequence ID" value="CAB4266943.1"/>
    <property type="molecule type" value="Genomic_DNA"/>
</dbReference>
<proteinExistence type="predicted"/>
<sequence>MEFVDKAVSAATRAAKNNTVINVCLVGSFIALSVRSVKQQNDIKSLEAEKASLIKSNKGAKQTMWDWKQQLYAEASSTDAAVLVPLARLKAIYGEAPVAQIEAVKEESKSAASKFVV</sequence>
<dbReference type="PANTHER" id="PTHR38355:SF1">
    <property type="entry name" value="OS06G0149500 PROTEIN"/>
    <property type="match status" value="1"/>
</dbReference>
<protein>
    <submittedName>
        <fullName evidence="1">Uncharacterized protein</fullName>
    </submittedName>
</protein>
<gene>
    <name evidence="1" type="ORF">CURHAP_LOCUS9482</name>
</gene>
<dbReference type="GO" id="GO:0005739">
    <property type="term" value="C:mitochondrion"/>
    <property type="evidence" value="ECO:0007669"/>
    <property type="project" value="TreeGrafter"/>
</dbReference>
<reference evidence="1 2" key="1">
    <citation type="submission" date="2020-05" db="EMBL/GenBank/DDBJ databases">
        <authorList>
            <person name="Campoy J."/>
            <person name="Schneeberger K."/>
            <person name="Spophaly S."/>
        </authorList>
    </citation>
    <scope>NUCLEOTIDE SEQUENCE [LARGE SCALE GENOMIC DNA]</scope>
    <source>
        <strain evidence="1">PruArmRojPasFocal</strain>
    </source>
</reference>
<accession>A0A6J5TST2</accession>